<proteinExistence type="predicted"/>
<evidence type="ECO:0000313" key="2">
    <source>
        <dbReference type="Proteomes" id="UP001055072"/>
    </source>
</evidence>
<name>A0ACB8TYJ6_9APHY</name>
<reference evidence="1" key="1">
    <citation type="journal article" date="2021" name="Environ. Microbiol.">
        <title>Gene family expansions and transcriptome signatures uncover fungal adaptations to wood decay.</title>
        <authorList>
            <person name="Hage H."/>
            <person name="Miyauchi S."/>
            <person name="Viragh M."/>
            <person name="Drula E."/>
            <person name="Min B."/>
            <person name="Chaduli D."/>
            <person name="Navarro D."/>
            <person name="Favel A."/>
            <person name="Norest M."/>
            <person name="Lesage-Meessen L."/>
            <person name="Balint B."/>
            <person name="Merenyi Z."/>
            <person name="de Eugenio L."/>
            <person name="Morin E."/>
            <person name="Martinez A.T."/>
            <person name="Baldrian P."/>
            <person name="Stursova M."/>
            <person name="Martinez M.J."/>
            <person name="Novotny C."/>
            <person name="Magnuson J.K."/>
            <person name="Spatafora J.W."/>
            <person name="Maurice S."/>
            <person name="Pangilinan J."/>
            <person name="Andreopoulos W."/>
            <person name="LaButti K."/>
            <person name="Hundley H."/>
            <person name="Na H."/>
            <person name="Kuo A."/>
            <person name="Barry K."/>
            <person name="Lipzen A."/>
            <person name="Henrissat B."/>
            <person name="Riley R."/>
            <person name="Ahrendt S."/>
            <person name="Nagy L.G."/>
            <person name="Grigoriev I.V."/>
            <person name="Martin F."/>
            <person name="Rosso M.N."/>
        </authorList>
    </citation>
    <scope>NUCLEOTIDE SEQUENCE</scope>
    <source>
        <strain evidence="1">CBS 384.51</strain>
    </source>
</reference>
<keyword evidence="2" id="KW-1185">Reference proteome</keyword>
<comment type="caution">
    <text evidence="1">The sequence shown here is derived from an EMBL/GenBank/DDBJ whole genome shotgun (WGS) entry which is preliminary data.</text>
</comment>
<dbReference type="EMBL" id="MU274920">
    <property type="protein sequence ID" value="KAI0086996.1"/>
    <property type="molecule type" value="Genomic_DNA"/>
</dbReference>
<gene>
    <name evidence="1" type="ORF">BDY19DRAFT_893860</name>
</gene>
<dbReference type="Proteomes" id="UP001055072">
    <property type="component" value="Unassembled WGS sequence"/>
</dbReference>
<accession>A0ACB8TYJ6</accession>
<organism evidence="1 2">
    <name type="scientific">Irpex rosettiformis</name>
    <dbReference type="NCBI Taxonomy" id="378272"/>
    <lineage>
        <taxon>Eukaryota</taxon>
        <taxon>Fungi</taxon>
        <taxon>Dikarya</taxon>
        <taxon>Basidiomycota</taxon>
        <taxon>Agaricomycotina</taxon>
        <taxon>Agaricomycetes</taxon>
        <taxon>Polyporales</taxon>
        <taxon>Irpicaceae</taxon>
        <taxon>Irpex</taxon>
    </lineage>
</organism>
<evidence type="ECO:0000313" key="1">
    <source>
        <dbReference type="EMBL" id="KAI0086996.1"/>
    </source>
</evidence>
<protein>
    <submittedName>
        <fullName evidence="1">Uncharacterized protein</fullName>
    </submittedName>
</protein>
<sequence>MGILQGWHHGERAIQRKLGFDGPMSQAYTWIDGEMPEQHRIFHTTRLPFIPMTTLDASGRPWSSIVAGPSGKPGFVTSPNWDLLEMDIRTWDGDPFAGNIAAAGGNEILTAGIGIELSTRRRNKFAGRISKIQQDGRAYKLRVEVNQAIGNCPKYINIRELDPFPETSPAVAYERLAMNEDERLPEELIAFIRKSDTVFLGTTYKAPKEVEMRLPSHVGQNQRGGRPGFMRVKPSDGRSIVLPDFSGNRLMTSLGNIEASHLAALTMVDFVTGDILYLTGNAQNLVGAEAQAIMPRQNALTDIRVTGYIFVHNALPVRQRPDTEPERSPYSPPIRPLIEETPEGTIAQFDKDSIVTFIRVRIHSDDLATFTFETAQPIHFKPGQTAVLDFTDLVGAQQYAHMAPMKPTSINDDRIRTWTISSIDASSDGTKTFDLTMREKPGGLVTGALFMIARTLVTKRPELLEDFRSVDLRVKLVGIAGSFTFVNHPQETSVARHSALWLAGGIGVTPFMSMMKAIMQDKTHSGEWDIVLGLATREPEVLLPLLTDILDRGRTSKLKLHLHVFSNRPVPSLPEKIQDGTYEGLDVAIIRHNGRINDMFLEEVEELTGRTTYMCGPEEFERKMLDLLGARGVSNNAVVRESFEY</sequence>